<gene>
    <name evidence="4" type="ORF">SAMN05444583_13811</name>
</gene>
<dbReference type="GO" id="GO:0004300">
    <property type="term" value="F:enoyl-CoA hydratase activity"/>
    <property type="evidence" value="ECO:0007669"/>
    <property type="project" value="TreeGrafter"/>
</dbReference>
<dbReference type="InterPro" id="IPR002539">
    <property type="entry name" value="MaoC-like_dom"/>
</dbReference>
<dbReference type="OrthoDB" id="5522043at2"/>
<comment type="similarity">
    <text evidence="1">Belongs to the enoyl-CoA hydratase/isomerase family.</text>
</comment>
<dbReference type="CDD" id="cd03448">
    <property type="entry name" value="HDE_HSD"/>
    <property type="match status" value="1"/>
</dbReference>
<evidence type="ECO:0000313" key="5">
    <source>
        <dbReference type="Proteomes" id="UP000198677"/>
    </source>
</evidence>
<dbReference type="Gene3D" id="3.10.129.10">
    <property type="entry name" value="Hotdog Thioesterase"/>
    <property type="match status" value="1"/>
</dbReference>
<accession>A0A1H7YA17</accession>
<evidence type="ECO:0000259" key="3">
    <source>
        <dbReference type="Pfam" id="PF22622"/>
    </source>
</evidence>
<dbReference type="GO" id="GO:0006635">
    <property type="term" value="P:fatty acid beta-oxidation"/>
    <property type="evidence" value="ECO:0007669"/>
    <property type="project" value="TreeGrafter"/>
</dbReference>
<dbReference type="GO" id="GO:0044594">
    <property type="term" value="F:17-beta-hydroxysteroid dehydrogenase (NAD+) activity"/>
    <property type="evidence" value="ECO:0007669"/>
    <property type="project" value="TreeGrafter"/>
</dbReference>
<dbReference type="Proteomes" id="UP000198677">
    <property type="component" value="Unassembled WGS sequence"/>
</dbReference>
<dbReference type="AlphaFoldDB" id="A0A1H7YA17"/>
<dbReference type="InterPro" id="IPR029069">
    <property type="entry name" value="HotDog_dom_sf"/>
</dbReference>
<dbReference type="GO" id="GO:0003857">
    <property type="term" value="F:(3S)-3-hydroxyacyl-CoA dehydrogenase (NAD+) activity"/>
    <property type="evidence" value="ECO:0007669"/>
    <property type="project" value="TreeGrafter"/>
</dbReference>
<dbReference type="EMBL" id="FOAW01000038">
    <property type="protein sequence ID" value="SEM43022.1"/>
    <property type="molecule type" value="Genomic_DNA"/>
</dbReference>
<dbReference type="Pfam" id="PF01575">
    <property type="entry name" value="MaoC_dehydratas"/>
    <property type="match status" value="1"/>
</dbReference>
<sequence>MPIDPSIAIGAELPTQEFSWTSSDVQLYHLGIGAGARPLDAKELRYLEDGKPQVLPTFATVVANIHATEAPKVSFPGVEIDLAKVVHGSQEVTVHQPIPSEGSARTTTRISEVWDKGKAAVIVQESTTTDLDGNPLWTARSSIFARGEGGFGGERGPSESAPLPDRSPDFEVEAPILPQQALLYRMCGDRNPLHSDPQFASAAGFPAPILHGLCTYGMVCKAAVDAALDADTSKVKGYKARFAGVVYPGETLKIRIWKETGQLLISASVLERSDSPALADVVLTLA</sequence>
<dbReference type="RefSeq" id="WP_027502865.1">
    <property type="nucleotide sequence ID" value="NZ_FOAW01000038.1"/>
</dbReference>
<feature type="domain" description="MaoC-like" evidence="2">
    <location>
        <begin position="162"/>
        <end position="260"/>
    </location>
</feature>
<dbReference type="PANTHER" id="PTHR13078">
    <property type="entry name" value="PEROXISOMAL MULTIFUNCTIONAL ENZYME TYPE 2-RELATED"/>
    <property type="match status" value="1"/>
</dbReference>
<reference evidence="5" key="1">
    <citation type="submission" date="2016-10" db="EMBL/GenBank/DDBJ databases">
        <authorList>
            <person name="Varghese N."/>
            <person name="Submissions S."/>
        </authorList>
    </citation>
    <scope>NUCLEOTIDE SEQUENCE [LARGE SCALE GENOMIC DNA]</scope>
    <source>
        <strain evidence="5">DSM 44675</strain>
    </source>
</reference>
<dbReference type="InterPro" id="IPR054357">
    <property type="entry name" value="MFE-2_N"/>
</dbReference>
<dbReference type="PANTHER" id="PTHR13078:SF59">
    <property type="entry name" value="ENOYL-COA HYDRATASE CHSH3"/>
    <property type="match status" value="1"/>
</dbReference>
<dbReference type="SUPFAM" id="SSF54637">
    <property type="entry name" value="Thioesterase/thiol ester dehydrase-isomerase"/>
    <property type="match status" value="2"/>
</dbReference>
<organism evidence="4 5">
    <name type="scientific">Rhodococcus maanshanensis</name>
    <dbReference type="NCBI Taxonomy" id="183556"/>
    <lineage>
        <taxon>Bacteria</taxon>
        <taxon>Bacillati</taxon>
        <taxon>Actinomycetota</taxon>
        <taxon>Actinomycetes</taxon>
        <taxon>Mycobacteriales</taxon>
        <taxon>Nocardiaceae</taxon>
        <taxon>Rhodococcus</taxon>
    </lineage>
</organism>
<name>A0A1H7YA17_9NOCA</name>
<keyword evidence="5" id="KW-1185">Reference proteome</keyword>
<feature type="domain" description="Peroxisomal multifunctional enzyme type 2-like N-terminal" evidence="3">
    <location>
        <begin position="18"/>
        <end position="147"/>
    </location>
</feature>
<evidence type="ECO:0000313" key="4">
    <source>
        <dbReference type="EMBL" id="SEM43022.1"/>
    </source>
</evidence>
<evidence type="ECO:0000256" key="1">
    <source>
        <dbReference type="ARBA" id="ARBA00005254"/>
    </source>
</evidence>
<evidence type="ECO:0000259" key="2">
    <source>
        <dbReference type="Pfam" id="PF01575"/>
    </source>
</evidence>
<protein>
    <submittedName>
        <fullName evidence="4">Acyl dehydratase</fullName>
    </submittedName>
</protein>
<dbReference type="Pfam" id="PF22622">
    <property type="entry name" value="MFE-2_hydrat-2_N"/>
    <property type="match status" value="1"/>
</dbReference>
<proteinExistence type="inferred from homology"/>